<dbReference type="GO" id="GO:0009055">
    <property type="term" value="F:electron transfer activity"/>
    <property type="evidence" value="ECO:0007669"/>
    <property type="project" value="InterPro"/>
</dbReference>
<dbReference type="SUPFAM" id="SSF81342">
    <property type="entry name" value="Transmembrane di-heme cytochromes"/>
    <property type="match status" value="1"/>
</dbReference>
<feature type="domain" description="Cytochrome b561 bacterial/Ni-hydrogenase" evidence="14">
    <location>
        <begin position="8"/>
        <end position="177"/>
    </location>
</feature>
<keyword evidence="10" id="KW-0408">Iron</keyword>
<evidence type="ECO:0000313" key="16">
    <source>
        <dbReference type="Proteomes" id="UP000622890"/>
    </source>
</evidence>
<keyword evidence="16" id="KW-1185">Reference proteome</keyword>
<feature type="transmembrane region" description="Helical" evidence="13">
    <location>
        <begin position="45"/>
        <end position="65"/>
    </location>
</feature>
<dbReference type="InterPro" id="IPR011577">
    <property type="entry name" value="Cyt_b561_bac/Ni-Hgenase"/>
</dbReference>
<keyword evidence="11 13" id="KW-0472">Membrane</keyword>
<gene>
    <name evidence="15" type="ORF">JJB74_10115</name>
</gene>
<evidence type="ECO:0000256" key="6">
    <source>
        <dbReference type="ARBA" id="ARBA00022692"/>
    </source>
</evidence>
<dbReference type="Pfam" id="PF01292">
    <property type="entry name" value="Ni_hydr_CYTB"/>
    <property type="match status" value="1"/>
</dbReference>
<comment type="subcellular location">
    <subcellularLocation>
        <location evidence="2">Cell membrane</location>
        <topology evidence="2">Multi-pass membrane protein</topology>
    </subcellularLocation>
</comment>
<feature type="transmembrane region" description="Helical" evidence="13">
    <location>
        <begin position="93"/>
        <end position="109"/>
    </location>
</feature>
<evidence type="ECO:0000256" key="2">
    <source>
        <dbReference type="ARBA" id="ARBA00004651"/>
    </source>
</evidence>
<keyword evidence="7" id="KW-0479">Metal-binding</keyword>
<feature type="transmembrane region" description="Helical" evidence="13">
    <location>
        <begin position="15"/>
        <end position="33"/>
    </location>
</feature>
<evidence type="ECO:0000256" key="4">
    <source>
        <dbReference type="ARBA" id="ARBA00022475"/>
    </source>
</evidence>
<evidence type="ECO:0000256" key="5">
    <source>
        <dbReference type="ARBA" id="ARBA00022617"/>
    </source>
</evidence>
<dbReference type="EMBL" id="JAEPBG010000003">
    <property type="protein sequence ID" value="MBK4734961.1"/>
    <property type="molecule type" value="Genomic_DNA"/>
</dbReference>
<dbReference type="Proteomes" id="UP000622890">
    <property type="component" value="Unassembled WGS sequence"/>
</dbReference>
<evidence type="ECO:0000256" key="11">
    <source>
        <dbReference type="ARBA" id="ARBA00023136"/>
    </source>
</evidence>
<dbReference type="GO" id="GO:0046872">
    <property type="term" value="F:metal ion binding"/>
    <property type="evidence" value="ECO:0007669"/>
    <property type="project" value="UniProtKB-KW"/>
</dbReference>
<evidence type="ECO:0000256" key="13">
    <source>
        <dbReference type="SAM" id="Phobius"/>
    </source>
</evidence>
<evidence type="ECO:0000256" key="9">
    <source>
        <dbReference type="ARBA" id="ARBA00022989"/>
    </source>
</evidence>
<comment type="similarity">
    <text evidence="12">Belongs to the cytochrome b561 family.</text>
</comment>
<keyword evidence="8" id="KW-0249">Electron transport</keyword>
<keyword evidence="3" id="KW-0813">Transport</keyword>
<evidence type="ECO:0000256" key="3">
    <source>
        <dbReference type="ARBA" id="ARBA00022448"/>
    </source>
</evidence>
<name>A0A934STK2_9BURK</name>
<evidence type="ECO:0000256" key="12">
    <source>
        <dbReference type="ARBA" id="ARBA00037975"/>
    </source>
</evidence>
<dbReference type="GO" id="GO:0005886">
    <property type="term" value="C:plasma membrane"/>
    <property type="evidence" value="ECO:0007669"/>
    <property type="project" value="UniProtKB-SubCell"/>
</dbReference>
<evidence type="ECO:0000256" key="10">
    <source>
        <dbReference type="ARBA" id="ARBA00023004"/>
    </source>
</evidence>
<evidence type="ECO:0000256" key="8">
    <source>
        <dbReference type="ARBA" id="ARBA00022982"/>
    </source>
</evidence>
<feature type="transmembrane region" description="Helical" evidence="13">
    <location>
        <begin position="144"/>
        <end position="165"/>
    </location>
</feature>
<evidence type="ECO:0000256" key="7">
    <source>
        <dbReference type="ARBA" id="ARBA00022723"/>
    </source>
</evidence>
<keyword evidence="9 13" id="KW-1133">Transmembrane helix</keyword>
<evidence type="ECO:0000256" key="1">
    <source>
        <dbReference type="ARBA" id="ARBA00001970"/>
    </source>
</evidence>
<reference evidence="15" key="1">
    <citation type="submission" date="2021-01" db="EMBL/GenBank/DDBJ databases">
        <title>Genome sequence of strain Noviherbaspirillum sp. DKR-6.</title>
        <authorList>
            <person name="Chaudhary D.K."/>
        </authorList>
    </citation>
    <scope>NUCLEOTIDE SEQUENCE</scope>
    <source>
        <strain evidence="15">DKR-6</strain>
    </source>
</reference>
<proteinExistence type="inferred from homology"/>
<dbReference type="AlphaFoldDB" id="A0A934STK2"/>
<dbReference type="InterPro" id="IPR016174">
    <property type="entry name" value="Di-haem_cyt_TM"/>
</dbReference>
<accession>A0A934STK2</accession>
<keyword evidence="6 13" id="KW-0812">Transmembrane</keyword>
<dbReference type="InterPro" id="IPR052168">
    <property type="entry name" value="Cytochrome_b561_oxidase"/>
</dbReference>
<comment type="cofactor">
    <cofactor evidence="1">
        <name>heme b</name>
        <dbReference type="ChEBI" id="CHEBI:60344"/>
    </cofactor>
</comment>
<dbReference type="GO" id="GO:0020037">
    <property type="term" value="F:heme binding"/>
    <property type="evidence" value="ECO:0007669"/>
    <property type="project" value="TreeGrafter"/>
</dbReference>
<protein>
    <submittedName>
        <fullName evidence="15">Cytochrome b</fullName>
    </submittedName>
</protein>
<keyword evidence="5" id="KW-0349">Heme</keyword>
<dbReference type="GO" id="GO:0022904">
    <property type="term" value="P:respiratory electron transport chain"/>
    <property type="evidence" value="ECO:0007669"/>
    <property type="project" value="InterPro"/>
</dbReference>
<sequence length="179" mass="20317">MDRVASPYTRTARRLHWLIVSLVFIQFITAFTMPDIGPNVVPGTLINLHLSFGLLILIVMAIRFIHRLRHPVPLEAAGTPPWENTVARVTHRIFYFILLVGPFLGWASASAHRLPVSLFGIIPLPAFAAPRARWALQAGDVHAWMMWALLVLIGLHVAAALYHHFIRHDNVLRRMLPRH</sequence>
<evidence type="ECO:0000313" key="15">
    <source>
        <dbReference type="EMBL" id="MBK4734961.1"/>
    </source>
</evidence>
<dbReference type="PANTHER" id="PTHR30529">
    <property type="entry name" value="CYTOCHROME B561"/>
    <property type="match status" value="1"/>
</dbReference>
<evidence type="ECO:0000259" key="14">
    <source>
        <dbReference type="Pfam" id="PF01292"/>
    </source>
</evidence>
<dbReference type="PANTHER" id="PTHR30529:SF1">
    <property type="entry name" value="CYTOCHROME B561 HOMOLOG 2"/>
    <property type="match status" value="1"/>
</dbReference>
<dbReference type="RefSeq" id="WP_200591727.1">
    <property type="nucleotide sequence ID" value="NZ_JAEPBG010000003.1"/>
</dbReference>
<organism evidence="15 16">
    <name type="scientific">Noviherbaspirillum pedocola</name>
    <dbReference type="NCBI Taxonomy" id="2801341"/>
    <lineage>
        <taxon>Bacteria</taxon>
        <taxon>Pseudomonadati</taxon>
        <taxon>Pseudomonadota</taxon>
        <taxon>Betaproteobacteria</taxon>
        <taxon>Burkholderiales</taxon>
        <taxon>Oxalobacteraceae</taxon>
        <taxon>Noviherbaspirillum</taxon>
    </lineage>
</organism>
<comment type="caution">
    <text evidence="15">The sequence shown here is derived from an EMBL/GenBank/DDBJ whole genome shotgun (WGS) entry which is preliminary data.</text>
</comment>
<keyword evidence="4" id="KW-1003">Cell membrane</keyword>